<comment type="caution">
    <text evidence="1">The sequence shown here is derived from an EMBL/GenBank/DDBJ whole genome shotgun (WGS) entry which is preliminary data.</text>
</comment>
<dbReference type="Proteomes" id="UP001162131">
    <property type="component" value="Unassembled WGS sequence"/>
</dbReference>
<reference evidence="1" key="1">
    <citation type="submission" date="2021-09" db="EMBL/GenBank/DDBJ databases">
        <authorList>
            <consortium name="AG Swart"/>
            <person name="Singh M."/>
            <person name="Singh A."/>
            <person name="Seah K."/>
            <person name="Emmerich C."/>
        </authorList>
    </citation>
    <scope>NUCLEOTIDE SEQUENCE</scope>
    <source>
        <strain evidence="1">ATCC30299</strain>
    </source>
</reference>
<dbReference type="EMBL" id="CAJZBQ010000039">
    <property type="protein sequence ID" value="CAG9325855.1"/>
    <property type="molecule type" value="Genomic_DNA"/>
</dbReference>
<proteinExistence type="predicted"/>
<gene>
    <name evidence="1" type="ORF">BSTOLATCC_MIC39638</name>
</gene>
<evidence type="ECO:0000313" key="1">
    <source>
        <dbReference type="EMBL" id="CAG9325855.1"/>
    </source>
</evidence>
<sequence length="94" mass="11303">METQQPEFGFPFNPSHHMKTNRIIWHMLKCSKNQSESSKKTLAKVQCSYNKEHWIEQAESFEHMQHECSDRLTEFQNIKILISQIQLLNPNWRT</sequence>
<protein>
    <submittedName>
        <fullName evidence="1">Uncharacterized protein</fullName>
    </submittedName>
</protein>
<evidence type="ECO:0000313" key="2">
    <source>
        <dbReference type="Proteomes" id="UP001162131"/>
    </source>
</evidence>
<dbReference type="AlphaFoldDB" id="A0AAU9JHW9"/>
<name>A0AAU9JHW9_9CILI</name>
<accession>A0AAU9JHW9</accession>
<organism evidence="1 2">
    <name type="scientific">Blepharisma stoltei</name>
    <dbReference type="NCBI Taxonomy" id="1481888"/>
    <lineage>
        <taxon>Eukaryota</taxon>
        <taxon>Sar</taxon>
        <taxon>Alveolata</taxon>
        <taxon>Ciliophora</taxon>
        <taxon>Postciliodesmatophora</taxon>
        <taxon>Heterotrichea</taxon>
        <taxon>Heterotrichida</taxon>
        <taxon>Blepharismidae</taxon>
        <taxon>Blepharisma</taxon>
    </lineage>
</organism>
<keyword evidence="2" id="KW-1185">Reference proteome</keyword>